<proteinExistence type="predicted"/>
<evidence type="ECO:0000313" key="3">
    <source>
        <dbReference type="Proteomes" id="UP001187343"/>
    </source>
</evidence>
<evidence type="ECO:0000313" key="2">
    <source>
        <dbReference type="EMBL" id="KAK2881388.1"/>
    </source>
</evidence>
<name>A0AA88PNZ1_9TELE</name>
<dbReference type="EMBL" id="JAUYZG010000018">
    <property type="protein sequence ID" value="KAK2881388.1"/>
    <property type="molecule type" value="Genomic_DNA"/>
</dbReference>
<gene>
    <name evidence="2" type="ORF">Q8A67_018656</name>
</gene>
<feature type="compositionally biased region" description="Basic and acidic residues" evidence="1">
    <location>
        <begin position="1"/>
        <end position="11"/>
    </location>
</feature>
<dbReference type="AlphaFoldDB" id="A0AA88PNZ1"/>
<accession>A0AA88PNZ1</accession>
<keyword evidence="3" id="KW-1185">Reference proteome</keyword>
<sequence length="220" mass="23882">MQETTEDRWLEDQPYAGDVTSHNAARHRKLTVKEPPAGSLEALSSTVQQAAIANVFIRPRPRGPEEQCCMLKGMKSRKQRCLRPCSPCTGADADAAYPGGWCALSRARIAWMEQTRISCPDPEDMTRAAVTVPGLGEDAARTDNAEKVALQPLPESLPLQSAAADAGPAHFRLTHGDALPSLDAHLITLTDNFPSLGIFGYTLDSSVRVTCYCPLLIRLL</sequence>
<evidence type="ECO:0000256" key="1">
    <source>
        <dbReference type="SAM" id="MobiDB-lite"/>
    </source>
</evidence>
<dbReference type="Proteomes" id="UP001187343">
    <property type="component" value="Unassembled WGS sequence"/>
</dbReference>
<protein>
    <submittedName>
        <fullName evidence="2">Uncharacterized protein</fullName>
    </submittedName>
</protein>
<feature type="region of interest" description="Disordered" evidence="1">
    <location>
        <begin position="1"/>
        <end position="27"/>
    </location>
</feature>
<comment type="caution">
    <text evidence="2">The sequence shown here is derived from an EMBL/GenBank/DDBJ whole genome shotgun (WGS) entry which is preliminary data.</text>
</comment>
<organism evidence="2 3">
    <name type="scientific">Cirrhinus molitorella</name>
    <name type="common">mud carp</name>
    <dbReference type="NCBI Taxonomy" id="172907"/>
    <lineage>
        <taxon>Eukaryota</taxon>
        <taxon>Metazoa</taxon>
        <taxon>Chordata</taxon>
        <taxon>Craniata</taxon>
        <taxon>Vertebrata</taxon>
        <taxon>Euteleostomi</taxon>
        <taxon>Actinopterygii</taxon>
        <taxon>Neopterygii</taxon>
        <taxon>Teleostei</taxon>
        <taxon>Ostariophysi</taxon>
        <taxon>Cypriniformes</taxon>
        <taxon>Cyprinidae</taxon>
        <taxon>Labeoninae</taxon>
        <taxon>Labeonini</taxon>
        <taxon>Cirrhinus</taxon>
    </lineage>
</organism>
<reference evidence="2" key="1">
    <citation type="submission" date="2023-08" db="EMBL/GenBank/DDBJ databases">
        <title>Chromosome-level Genome Assembly of mud carp (Cirrhinus molitorella).</title>
        <authorList>
            <person name="Liu H."/>
        </authorList>
    </citation>
    <scope>NUCLEOTIDE SEQUENCE</scope>
    <source>
        <strain evidence="2">Prfri</strain>
        <tissue evidence="2">Muscle</tissue>
    </source>
</reference>